<dbReference type="InterPro" id="IPR036412">
    <property type="entry name" value="HAD-like_sf"/>
</dbReference>
<proteinExistence type="predicted"/>
<dbReference type="Proteomes" id="UP000517759">
    <property type="component" value="Unassembled WGS sequence"/>
</dbReference>
<accession>A0A7W6F7Z6</accession>
<reference evidence="1 2" key="1">
    <citation type="submission" date="2020-08" db="EMBL/GenBank/DDBJ databases">
        <title>Genomic Encyclopedia of Type Strains, Phase IV (KMG-IV): sequencing the most valuable type-strain genomes for metagenomic binning, comparative biology and taxonomic classification.</title>
        <authorList>
            <person name="Goeker M."/>
        </authorList>
    </citation>
    <scope>NUCLEOTIDE SEQUENCE [LARGE SCALE GENOMIC DNA]</scope>
    <source>
        <strain evidence="1 2">DSM 24105</strain>
    </source>
</reference>
<dbReference type="InterPro" id="IPR006439">
    <property type="entry name" value="HAD-SF_hydro_IA"/>
</dbReference>
<dbReference type="Pfam" id="PF13242">
    <property type="entry name" value="Hydrolase_like"/>
    <property type="match status" value="1"/>
</dbReference>
<dbReference type="InterPro" id="IPR023214">
    <property type="entry name" value="HAD_sf"/>
</dbReference>
<evidence type="ECO:0000313" key="2">
    <source>
        <dbReference type="Proteomes" id="UP000517759"/>
    </source>
</evidence>
<dbReference type="AlphaFoldDB" id="A0A7W6F7Z6"/>
<name>A0A7W6F7Z6_9HYPH</name>
<keyword evidence="1" id="KW-0378">Hydrolase</keyword>
<dbReference type="RefSeq" id="WP_284210888.1">
    <property type="nucleotide sequence ID" value="NZ_BSPG01000002.1"/>
</dbReference>
<dbReference type="GO" id="GO:0016787">
    <property type="term" value="F:hydrolase activity"/>
    <property type="evidence" value="ECO:0007669"/>
    <property type="project" value="UniProtKB-KW"/>
</dbReference>
<organism evidence="1 2">
    <name type="scientific">Methylobacterium brachythecii</name>
    <dbReference type="NCBI Taxonomy" id="1176177"/>
    <lineage>
        <taxon>Bacteria</taxon>
        <taxon>Pseudomonadati</taxon>
        <taxon>Pseudomonadota</taxon>
        <taxon>Alphaproteobacteria</taxon>
        <taxon>Hyphomicrobiales</taxon>
        <taxon>Methylobacteriaceae</taxon>
        <taxon>Methylobacterium</taxon>
    </lineage>
</organism>
<dbReference type="SUPFAM" id="SSF56784">
    <property type="entry name" value="HAD-like"/>
    <property type="match status" value="1"/>
</dbReference>
<dbReference type="NCBIfam" id="TIGR01549">
    <property type="entry name" value="HAD-SF-IA-v1"/>
    <property type="match status" value="1"/>
</dbReference>
<dbReference type="EMBL" id="JACIDN010000006">
    <property type="protein sequence ID" value="MBB3903933.1"/>
    <property type="molecule type" value="Genomic_DNA"/>
</dbReference>
<comment type="caution">
    <text evidence="1">The sequence shown here is derived from an EMBL/GenBank/DDBJ whole genome shotgun (WGS) entry which is preliminary data.</text>
</comment>
<gene>
    <name evidence="1" type="ORF">GGR33_003447</name>
</gene>
<protein>
    <submittedName>
        <fullName evidence="1">HAD superfamily hydrolase (TIGR01549 family)</fullName>
    </submittedName>
</protein>
<dbReference type="Gene3D" id="3.40.50.1000">
    <property type="entry name" value="HAD superfamily/HAD-like"/>
    <property type="match status" value="1"/>
</dbReference>
<sequence length="218" mass="23788">MSQRLVGEHCVAIDPRLVWRTRIGVQRAAYRAVELATPDGDVRFADLVAVTATILGLEGRQAAILREAELAVERQQLRPNRPFLTWLAEQARAGRRVVAASDTYHDGATIEHLLDTLAPGHPVAAIYTSADLGATKRSGALFPALLRAEGVRADQVLHIGDDALADVAMASAAGLKTLHLVRPRHIRIRRKADAVRARVERVLSHRNGFLWSRGAALT</sequence>
<dbReference type="CDD" id="cd01427">
    <property type="entry name" value="HAD_like"/>
    <property type="match status" value="1"/>
</dbReference>
<evidence type="ECO:0000313" key="1">
    <source>
        <dbReference type="EMBL" id="MBB3903933.1"/>
    </source>
</evidence>